<comment type="caution">
    <text evidence="10">The sequence shown here is derived from an EMBL/GenBank/DDBJ whole genome shotgun (WGS) entry which is preliminary data.</text>
</comment>
<organism evidence="10 11">
    <name type="scientific">Riccia sorocarpa</name>
    <dbReference type="NCBI Taxonomy" id="122646"/>
    <lineage>
        <taxon>Eukaryota</taxon>
        <taxon>Viridiplantae</taxon>
        <taxon>Streptophyta</taxon>
        <taxon>Embryophyta</taxon>
        <taxon>Marchantiophyta</taxon>
        <taxon>Marchantiopsida</taxon>
        <taxon>Marchantiidae</taxon>
        <taxon>Marchantiales</taxon>
        <taxon>Ricciaceae</taxon>
        <taxon>Riccia</taxon>
    </lineage>
</organism>
<dbReference type="SUPFAM" id="SSF49899">
    <property type="entry name" value="Concanavalin A-like lectins/glucanases"/>
    <property type="match status" value="1"/>
</dbReference>
<keyword evidence="8" id="KW-0964">Secreted</keyword>
<reference evidence="10 11" key="1">
    <citation type="submission" date="2024-09" db="EMBL/GenBank/DDBJ databases">
        <title>Chromosome-scale assembly of Riccia sorocarpa.</title>
        <authorList>
            <person name="Paukszto L."/>
        </authorList>
    </citation>
    <scope>NUCLEOTIDE SEQUENCE [LARGE SCALE GENOMIC DNA]</scope>
    <source>
        <strain evidence="10">LP-2024</strain>
        <tissue evidence="10">Aerial parts of the thallus</tissue>
    </source>
</reference>
<evidence type="ECO:0000256" key="5">
    <source>
        <dbReference type="ARBA" id="ARBA00023295"/>
    </source>
</evidence>
<dbReference type="GO" id="GO:0016762">
    <property type="term" value="F:xyloglucan:xyloglucosyl transferase activity"/>
    <property type="evidence" value="ECO:0007669"/>
    <property type="project" value="UniProtKB-EC"/>
</dbReference>
<proteinExistence type="inferred from homology"/>
<keyword evidence="2 8" id="KW-0378">Hydrolase</keyword>
<gene>
    <name evidence="10" type="ORF">R1sor_011974</name>
</gene>
<accession>A0ABD3I2V2</accession>
<comment type="similarity">
    <text evidence="8">Belongs to the glycosyl hydrolase 16 family.</text>
</comment>
<keyword evidence="8" id="KW-0732">Signal</keyword>
<evidence type="ECO:0000259" key="9">
    <source>
        <dbReference type="PROSITE" id="PS51762"/>
    </source>
</evidence>
<dbReference type="EMBL" id="JBJQOH010000002">
    <property type="protein sequence ID" value="KAL3697898.1"/>
    <property type="molecule type" value="Genomic_DNA"/>
</dbReference>
<dbReference type="InterPro" id="IPR000757">
    <property type="entry name" value="Beta-glucanase-like"/>
</dbReference>
<keyword evidence="8" id="KW-0961">Cell wall biogenesis/degradation</keyword>
<keyword evidence="8" id="KW-0134">Cell wall</keyword>
<dbReference type="GO" id="GO:0016798">
    <property type="term" value="F:hydrolase activity, acting on glycosyl bonds"/>
    <property type="evidence" value="ECO:0007669"/>
    <property type="project" value="UniProtKB-KW"/>
</dbReference>
<sequence length="302" mass="34795">MGAKMKLALAVLCVATLYVRVAQAGDPVWKKFYSNFGDWKVKYPGDADTTGQVVELQLDQSTGSGFRSKYSYLYGRLGMRIKLPAGNSAGVVTSFYLASRYVKWCELDFEFLGNWTHEPVLLQTNVFSEGVGNREQRVSLWFDPSEDYHFYGVVWNQDIIKFLIDDTVIRVFKNTANLGVPYLDYQPMYMYFSLWEADDWATCGGTRKVDWSAAPFSAFYTDFETDGCEVHLDYPNLNSCYDLLYISDYGNYTNTHLSEKEINDLKTVQYNYLTYDYCTDVDRYPTVPPECASNWPQYYSGQ</sequence>
<dbReference type="AlphaFoldDB" id="A0ABD3I2V2"/>
<dbReference type="Pfam" id="PF00722">
    <property type="entry name" value="Glyco_hydro_16"/>
    <property type="match status" value="1"/>
</dbReference>
<evidence type="ECO:0000256" key="6">
    <source>
        <dbReference type="PIRSR" id="PIRSR005604-1"/>
    </source>
</evidence>
<dbReference type="PIRSF" id="PIRSF005604">
    <property type="entry name" value="XET"/>
    <property type="match status" value="1"/>
</dbReference>
<dbReference type="InterPro" id="IPR008263">
    <property type="entry name" value="GH16_AS"/>
</dbReference>
<evidence type="ECO:0000313" key="11">
    <source>
        <dbReference type="Proteomes" id="UP001633002"/>
    </source>
</evidence>
<evidence type="ECO:0000256" key="8">
    <source>
        <dbReference type="RuleBase" id="RU361120"/>
    </source>
</evidence>
<evidence type="ECO:0000256" key="2">
    <source>
        <dbReference type="ARBA" id="ARBA00022801"/>
    </source>
</evidence>
<keyword evidence="4" id="KW-0325">Glycoprotein</keyword>
<comment type="function">
    <text evidence="8">Catalyzes xyloglucan endohydrolysis (XEH) and/or endotransglycosylation (XET). Cleaves and religates xyloglucan polymers, an essential constituent of the primary cell wall, and thereby participates in cell wall construction of growing tissues.</text>
</comment>
<feature type="active site" description="Proton donor" evidence="6">
    <location>
        <position position="110"/>
    </location>
</feature>
<dbReference type="Pfam" id="PF06955">
    <property type="entry name" value="XET_C"/>
    <property type="match status" value="1"/>
</dbReference>
<feature type="active site" description="Nucleophile" evidence="6">
    <location>
        <position position="106"/>
    </location>
</feature>
<feature type="chain" id="PRO_5044528959" description="Xyloglucan endotransglucosylase/hydrolase" evidence="8">
    <location>
        <begin position="25"/>
        <end position="302"/>
    </location>
</feature>
<evidence type="ECO:0000256" key="7">
    <source>
        <dbReference type="PIRSR" id="PIRSR005604-2"/>
    </source>
</evidence>
<dbReference type="GO" id="GO:0071555">
    <property type="term" value="P:cell wall organization"/>
    <property type="evidence" value="ECO:0007669"/>
    <property type="project" value="UniProtKB-KW"/>
</dbReference>
<dbReference type="PANTHER" id="PTHR31062">
    <property type="entry name" value="XYLOGLUCAN ENDOTRANSGLUCOSYLASE/HYDROLASE PROTEIN 8-RELATED"/>
    <property type="match status" value="1"/>
</dbReference>
<evidence type="ECO:0000256" key="3">
    <source>
        <dbReference type="ARBA" id="ARBA00023157"/>
    </source>
</evidence>
<dbReference type="InterPro" id="IPR044791">
    <property type="entry name" value="Beta-glucanase/XTH"/>
</dbReference>
<keyword evidence="5 8" id="KW-0326">Glycosidase</keyword>
<comment type="subcellular location">
    <subcellularLocation>
        <location evidence="8">Secreted</location>
        <location evidence="8">Cell wall</location>
    </subcellularLocation>
    <subcellularLocation>
        <location evidence="8">Secreted</location>
        <location evidence="8">Extracellular space</location>
        <location evidence="8">Apoplast</location>
    </subcellularLocation>
</comment>
<protein>
    <recommendedName>
        <fullName evidence="8">Xyloglucan endotransglucosylase/hydrolase</fullName>
        <ecNumber evidence="8">2.4.1.207</ecNumber>
    </recommendedName>
</protein>
<dbReference type="Gene3D" id="2.60.120.200">
    <property type="match status" value="1"/>
</dbReference>
<keyword evidence="11" id="KW-1185">Reference proteome</keyword>
<name>A0ABD3I2V2_9MARC</name>
<keyword evidence="1 8" id="KW-0808">Transferase</keyword>
<feature type="glycosylation site" description="N-linked (GlcNAc...) asparagine" evidence="7">
    <location>
        <position position="114"/>
    </location>
</feature>
<evidence type="ECO:0000256" key="4">
    <source>
        <dbReference type="ARBA" id="ARBA00023180"/>
    </source>
</evidence>
<feature type="domain" description="GH16" evidence="9">
    <location>
        <begin position="21"/>
        <end position="220"/>
    </location>
</feature>
<dbReference type="PROSITE" id="PS01034">
    <property type="entry name" value="GH16_1"/>
    <property type="match status" value="1"/>
</dbReference>
<dbReference type="InterPro" id="IPR016455">
    <property type="entry name" value="XTH"/>
</dbReference>
<dbReference type="EC" id="2.4.1.207" evidence="8"/>
<dbReference type="GO" id="GO:0048046">
    <property type="term" value="C:apoplast"/>
    <property type="evidence" value="ECO:0007669"/>
    <property type="project" value="UniProtKB-SubCell"/>
</dbReference>
<dbReference type="InterPro" id="IPR013320">
    <property type="entry name" value="ConA-like_dom_sf"/>
</dbReference>
<evidence type="ECO:0000256" key="1">
    <source>
        <dbReference type="ARBA" id="ARBA00022679"/>
    </source>
</evidence>
<keyword evidence="3" id="KW-1015">Disulfide bond</keyword>
<feature type="signal peptide" evidence="8">
    <location>
        <begin position="1"/>
        <end position="24"/>
    </location>
</feature>
<evidence type="ECO:0000313" key="10">
    <source>
        <dbReference type="EMBL" id="KAL3697898.1"/>
    </source>
</evidence>
<dbReference type="PROSITE" id="PS51762">
    <property type="entry name" value="GH16_2"/>
    <property type="match status" value="1"/>
</dbReference>
<comment type="PTM">
    <text evidence="8">Contains at least one intrachain disulfide bond essential for its enzymatic activity.</text>
</comment>
<dbReference type="InterPro" id="IPR010713">
    <property type="entry name" value="XET_C"/>
</dbReference>
<dbReference type="Proteomes" id="UP001633002">
    <property type="component" value="Unassembled WGS sequence"/>
</dbReference>
<keyword evidence="8" id="KW-0052">Apoplast</keyword>